<evidence type="ECO:0000313" key="2">
    <source>
        <dbReference type="EMBL" id="KZS44949.1"/>
    </source>
</evidence>
<evidence type="ECO:0000256" key="1">
    <source>
        <dbReference type="SAM" id="Phobius"/>
    </source>
</evidence>
<reference evidence="2" key="1">
    <citation type="journal article" date="2016" name="Genome Announc.">
        <title>Draft genomes of two strains of Paenibacillus glucanolyticus with capability to degrade lignocellulose.</title>
        <authorList>
            <person name="Mathews S.L."/>
            <person name="Pawlak J."/>
            <person name="Grunden A.M."/>
        </authorList>
    </citation>
    <scope>NUCLEOTIDE SEQUENCE [LARGE SCALE GENOMIC DNA]</scope>
    <source>
        <strain evidence="2">SLM1</strain>
    </source>
</reference>
<keyword evidence="1" id="KW-0472">Membrane</keyword>
<organism evidence="2 3">
    <name type="scientific">Paenibacillus glucanolyticus</name>
    <dbReference type="NCBI Taxonomy" id="59843"/>
    <lineage>
        <taxon>Bacteria</taxon>
        <taxon>Bacillati</taxon>
        <taxon>Bacillota</taxon>
        <taxon>Bacilli</taxon>
        <taxon>Bacillales</taxon>
        <taxon>Paenibacillaceae</taxon>
        <taxon>Paenibacillus</taxon>
    </lineage>
</organism>
<proteinExistence type="predicted"/>
<dbReference type="NCBIfam" id="NF042414">
    <property type="entry name" value="CLC_0170_fam"/>
    <property type="match status" value="1"/>
</dbReference>
<dbReference type="EMBL" id="LWMH01000001">
    <property type="protein sequence ID" value="KZS44949.1"/>
    <property type="molecule type" value="Genomic_DNA"/>
</dbReference>
<comment type="caution">
    <text evidence="2">The sequence shown here is derived from an EMBL/GenBank/DDBJ whole genome shotgun (WGS) entry which is preliminary data.</text>
</comment>
<keyword evidence="1" id="KW-1133">Transmembrane helix</keyword>
<protein>
    <submittedName>
        <fullName evidence="2">Uncharacterized protein</fullName>
    </submittedName>
</protein>
<dbReference type="Proteomes" id="UP000076796">
    <property type="component" value="Unassembled WGS sequence"/>
</dbReference>
<name>A0A163GFZ1_9BACL</name>
<keyword evidence="3" id="KW-1185">Reference proteome</keyword>
<gene>
    <name evidence="2" type="ORF">AWU65_02905</name>
</gene>
<accession>A0A163GFZ1</accession>
<feature type="transmembrane region" description="Helical" evidence="1">
    <location>
        <begin position="43"/>
        <end position="66"/>
    </location>
</feature>
<dbReference type="AlphaFoldDB" id="A0A163GFZ1"/>
<feature type="transmembrane region" description="Helical" evidence="1">
    <location>
        <begin position="6"/>
        <end position="23"/>
    </location>
</feature>
<dbReference type="InterPro" id="IPR049971">
    <property type="entry name" value="CLC_0170-like"/>
</dbReference>
<keyword evidence="1" id="KW-0812">Transmembrane</keyword>
<dbReference type="RefSeq" id="WP_063477453.1">
    <property type="nucleotide sequence ID" value="NZ_LWMH01000001.1"/>
</dbReference>
<evidence type="ECO:0000313" key="3">
    <source>
        <dbReference type="Proteomes" id="UP000076796"/>
    </source>
</evidence>
<sequence length="68" mass="7713">MILNLGWSLVALFVLSGLFLLAVEGPTFRRKHMKKERMVALRLGWIQLILSVFLTSIVVTLQFLGIGR</sequence>